<name>A0A183PRW4_9TREM</name>
<proteinExistence type="predicted"/>
<evidence type="ECO:0000313" key="2">
    <source>
        <dbReference type="Proteomes" id="UP000269396"/>
    </source>
</evidence>
<dbReference type="AlphaFoldDB" id="A0A183PRW4"/>
<evidence type="ECO:0000313" key="1">
    <source>
        <dbReference type="EMBL" id="VDP73182.1"/>
    </source>
</evidence>
<dbReference type="EMBL" id="UZAL01038201">
    <property type="protein sequence ID" value="VDP73182.1"/>
    <property type="molecule type" value="Genomic_DNA"/>
</dbReference>
<sequence length="110" mass="12782">MRTDFLIINNQQPNTHVFHWKSIPHNKEKTRSVPEFVLRCARDNHQPVHLLPEKAPSGSSDCLFKFDHKMFGSVDKVQPVALKVNRIFPIKLVSQLFSFGYIHHSVNFSE</sequence>
<organism evidence="1 2">
    <name type="scientific">Schistosoma mattheei</name>
    <dbReference type="NCBI Taxonomy" id="31246"/>
    <lineage>
        <taxon>Eukaryota</taxon>
        <taxon>Metazoa</taxon>
        <taxon>Spiralia</taxon>
        <taxon>Lophotrochozoa</taxon>
        <taxon>Platyhelminthes</taxon>
        <taxon>Trematoda</taxon>
        <taxon>Digenea</taxon>
        <taxon>Strigeidida</taxon>
        <taxon>Schistosomatoidea</taxon>
        <taxon>Schistosomatidae</taxon>
        <taxon>Schistosoma</taxon>
    </lineage>
</organism>
<protein>
    <submittedName>
        <fullName evidence="1">Uncharacterized protein</fullName>
    </submittedName>
</protein>
<gene>
    <name evidence="1" type="ORF">SMTD_LOCUS17100</name>
</gene>
<accession>A0A183PRW4</accession>
<keyword evidence="2" id="KW-1185">Reference proteome</keyword>
<reference evidence="1 2" key="1">
    <citation type="submission" date="2018-11" db="EMBL/GenBank/DDBJ databases">
        <authorList>
            <consortium name="Pathogen Informatics"/>
        </authorList>
    </citation>
    <scope>NUCLEOTIDE SEQUENCE [LARGE SCALE GENOMIC DNA]</scope>
    <source>
        <strain>Denwood</strain>
        <strain evidence="2">Zambia</strain>
    </source>
</reference>
<dbReference type="Proteomes" id="UP000269396">
    <property type="component" value="Unassembled WGS sequence"/>
</dbReference>
<dbReference type="STRING" id="31246.A0A183PRW4"/>